<dbReference type="Gene3D" id="2.30.40.10">
    <property type="entry name" value="Urease, subunit C, domain 1"/>
    <property type="match status" value="1"/>
</dbReference>
<evidence type="ECO:0000256" key="6">
    <source>
        <dbReference type="ARBA" id="ARBA00023277"/>
    </source>
</evidence>
<accession>A0A660L722</accession>
<gene>
    <name evidence="15" type="ORF">C7438_0271</name>
</gene>
<evidence type="ECO:0000256" key="5">
    <source>
        <dbReference type="ARBA" id="ARBA00022801"/>
    </source>
</evidence>
<evidence type="ECO:0000256" key="3">
    <source>
        <dbReference type="ARBA" id="ARBA00018029"/>
    </source>
</evidence>
<dbReference type="PIRSF" id="PIRSF038994">
    <property type="entry name" value="NagA"/>
    <property type="match status" value="1"/>
</dbReference>
<feature type="binding site" evidence="12">
    <location>
        <position position="245"/>
    </location>
    <ligand>
        <name>Zn(2+)</name>
        <dbReference type="ChEBI" id="CHEBI:29105"/>
    </ligand>
</feature>
<evidence type="ECO:0000256" key="1">
    <source>
        <dbReference type="ARBA" id="ARBA00010716"/>
    </source>
</evidence>
<feature type="binding site" evidence="12">
    <location>
        <position position="224"/>
    </location>
    <ligand>
        <name>Zn(2+)</name>
        <dbReference type="ChEBI" id="CHEBI:29105"/>
    </ligand>
</feature>
<dbReference type="EMBL" id="RBIJ01000001">
    <property type="protein sequence ID" value="RKQ88632.1"/>
    <property type="molecule type" value="Genomic_DNA"/>
</dbReference>
<reference evidence="15 16" key="1">
    <citation type="submission" date="2018-10" db="EMBL/GenBank/DDBJ databases">
        <title>Genomic Encyclopedia of Type Strains, Phase IV (KMG-IV): sequencing the most valuable type-strain genomes for metagenomic binning, comparative biology and taxonomic classification.</title>
        <authorList>
            <person name="Goeker M."/>
        </authorList>
    </citation>
    <scope>NUCLEOTIDE SEQUENCE [LARGE SCALE GENOMIC DNA]</scope>
    <source>
        <strain evidence="15 16">DSM 22653</strain>
    </source>
</reference>
<dbReference type="SUPFAM" id="SSF51338">
    <property type="entry name" value="Composite domain of metallo-dependent hydrolases"/>
    <property type="match status" value="1"/>
</dbReference>
<dbReference type="NCBIfam" id="TIGR00221">
    <property type="entry name" value="nagA"/>
    <property type="match status" value="1"/>
</dbReference>
<evidence type="ECO:0000256" key="12">
    <source>
        <dbReference type="PIRSR" id="PIRSR038994-3"/>
    </source>
</evidence>
<dbReference type="RefSeq" id="WP_147401950.1">
    <property type="nucleotide sequence ID" value="NZ_RBIJ01000001.1"/>
</dbReference>
<evidence type="ECO:0000256" key="7">
    <source>
        <dbReference type="ARBA" id="ARBA00047647"/>
    </source>
</evidence>
<comment type="similarity">
    <text evidence="1 9">Belongs to the metallo-dependent hydrolases superfamily. NagA family.</text>
</comment>
<dbReference type="InterPro" id="IPR011059">
    <property type="entry name" value="Metal-dep_hydrolase_composite"/>
</dbReference>
<feature type="domain" description="Amidohydrolase-related" evidence="14">
    <location>
        <begin position="78"/>
        <end position="408"/>
    </location>
</feature>
<feature type="region of interest" description="Disordered" evidence="13">
    <location>
        <begin position="44"/>
        <end position="65"/>
    </location>
</feature>
<proteinExistence type="inferred from homology"/>
<evidence type="ECO:0000256" key="2">
    <source>
        <dbReference type="ARBA" id="ARBA00011899"/>
    </source>
</evidence>
<dbReference type="GO" id="GO:0008448">
    <property type="term" value="F:N-acetylglucosamine-6-phosphate deacetylase activity"/>
    <property type="evidence" value="ECO:0007669"/>
    <property type="project" value="UniProtKB-EC"/>
</dbReference>
<feature type="binding site" evidence="11">
    <location>
        <position position="256"/>
    </location>
    <ligand>
        <name>substrate</name>
    </ligand>
</feature>
<keyword evidence="16" id="KW-1185">Reference proteome</keyword>
<evidence type="ECO:0000256" key="4">
    <source>
        <dbReference type="ARBA" id="ARBA00022723"/>
    </source>
</evidence>
<comment type="caution">
    <text evidence="15">The sequence shown here is derived from an EMBL/GenBank/DDBJ whole genome shotgun (WGS) entry which is preliminary data.</text>
</comment>
<name>A0A660L722_9BACL</name>
<dbReference type="Pfam" id="PF01979">
    <property type="entry name" value="Amidohydro_1"/>
    <property type="match status" value="1"/>
</dbReference>
<feature type="binding site" evidence="11">
    <location>
        <position position="280"/>
    </location>
    <ligand>
        <name>substrate</name>
    </ligand>
</feature>
<dbReference type="CDD" id="cd00854">
    <property type="entry name" value="NagA"/>
    <property type="match status" value="1"/>
</dbReference>
<dbReference type="InterPro" id="IPR006680">
    <property type="entry name" value="Amidohydro-rel"/>
</dbReference>
<comment type="catalytic activity">
    <reaction evidence="7">
        <text>N-acetyl-D-glucosamine 6-phosphate + H2O = D-glucosamine 6-phosphate + acetate</text>
        <dbReference type="Rhea" id="RHEA:22936"/>
        <dbReference type="ChEBI" id="CHEBI:15377"/>
        <dbReference type="ChEBI" id="CHEBI:30089"/>
        <dbReference type="ChEBI" id="CHEBI:57513"/>
        <dbReference type="ChEBI" id="CHEBI:58725"/>
        <dbReference type="EC" id="3.5.1.25"/>
    </reaction>
</comment>
<dbReference type="InterPro" id="IPR032466">
    <property type="entry name" value="Metal_Hydrolase"/>
</dbReference>
<dbReference type="Gene3D" id="3.20.20.140">
    <property type="entry name" value="Metal-dependent hydrolases"/>
    <property type="match status" value="1"/>
</dbReference>
<dbReference type="SUPFAM" id="SSF51556">
    <property type="entry name" value="Metallo-dependent hydrolases"/>
    <property type="match status" value="1"/>
</dbReference>
<dbReference type="GO" id="GO:0006046">
    <property type="term" value="P:N-acetylglucosamine catabolic process"/>
    <property type="evidence" value="ECO:0007669"/>
    <property type="project" value="TreeGrafter"/>
</dbReference>
<feature type="binding site" evidence="11">
    <location>
        <begin position="337"/>
        <end position="339"/>
    </location>
    <ligand>
        <name>substrate</name>
    </ligand>
</feature>
<comment type="pathway">
    <text evidence="8">Amino-sugar metabolism; N-acetylneuraminate degradation; D-fructose 6-phosphate from N-acetylneuraminate: step 4/5.</text>
</comment>
<evidence type="ECO:0000256" key="8">
    <source>
        <dbReference type="ARBA" id="ARBA00060590"/>
    </source>
</evidence>
<dbReference type="PANTHER" id="PTHR11113:SF14">
    <property type="entry name" value="N-ACETYLGLUCOSAMINE-6-PHOSPHATE DEACETYLASE"/>
    <property type="match status" value="1"/>
</dbReference>
<dbReference type="OrthoDB" id="9776488at2"/>
<dbReference type="PANTHER" id="PTHR11113">
    <property type="entry name" value="N-ACETYLGLUCOSAMINE-6-PHOSPHATE DEACETYLASE"/>
    <property type="match status" value="1"/>
</dbReference>
<evidence type="ECO:0000256" key="11">
    <source>
        <dbReference type="PIRSR" id="PIRSR038994-2"/>
    </source>
</evidence>
<sequence>MGISRTPQELADFCIDGVQVLAPDPLPGKASVCVRDGKIVKVSGGTFRGSDGREGRGTPGSPGKGMVPVRYALRGGAYLVPGFVDLHVHGGGGGDFSSPDPEGHRESLRFHARHGTTSLLATTVSLAPRELEAALHTLRESMSAPPDDGARILGIHLEGPFLAPAYAGAQNPKALRLPDFALWERWNEISGGAIRIVTLAPELPGALPFLATLRARGVLPAAGHTAAPYRVLRRAVRAGLAHVAHLFNGMPPMHHRRPGPVGAALLCPRLTAEVIADGAHLHVAAVRIAHRLKGARRLALVTDAISAAGLSDGRYRLGETEVEVRRGRAYVAGTHKLAGSTGTMEAGLRRLVFGAKIPLPDAVRMASTTPAEILGLTTKGRIAPGYDADLVLLDRSLRVVAVWREGRLLYSRG</sequence>
<keyword evidence="5 9" id="KW-0378">Hydrolase</keyword>
<keyword evidence="4 12" id="KW-0479">Metal-binding</keyword>
<evidence type="ECO:0000313" key="16">
    <source>
        <dbReference type="Proteomes" id="UP000267019"/>
    </source>
</evidence>
<evidence type="ECO:0000313" key="15">
    <source>
        <dbReference type="EMBL" id="RKQ88632.1"/>
    </source>
</evidence>
<dbReference type="FunFam" id="3.20.20.140:FF:000004">
    <property type="entry name" value="N-acetylglucosamine-6-phosphate deacetylase"/>
    <property type="match status" value="1"/>
</dbReference>
<dbReference type="InterPro" id="IPR003764">
    <property type="entry name" value="GlcNAc_6-P_deAcase"/>
</dbReference>
<dbReference type="AlphaFoldDB" id="A0A660L722"/>
<dbReference type="EC" id="3.5.1.25" evidence="2"/>
<feature type="binding site" evidence="11">
    <location>
        <begin position="248"/>
        <end position="249"/>
    </location>
    <ligand>
        <name>substrate</name>
    </ligand>
</feature>
<feature type="binding site" evidence="12">
    <location>
        <position position="158"/>
    </location>
    <ligand>
        <name>Zn(2+)</name>
        <dbReference type="ChEBI" id="CHEBI:29105"/>
    </ligand>
</feature>
<protein>
    <recommendedName>
        <fullName evidence="3">N-acetylglucosamine-6-phosphate deacetylase</fullName>
        <ecNumber evidence="2">3.5.1.25</ecNumber>
    </recommendedName>
</protein>
<dbReference type="GO" id="GO:0046872">
    <property type="term" value="F:metal ion binding"/>
    <property type="evidence" value="ECO:0007669"/>
    <property type="project" value="UniProtKB-KW"/>
</dbReference>
<feature type="active site" description="Proton donor/acceptor" evidence="10">
    <location>
        <position position="303"/>
    </location>
</feature>
<dbReference type="Proteomes" id="UP000267019">
    <property type="component" value="Unassembled WGS sequence"/>
</dbReference>
<keyword evidence="6 9" id="KW-0119">Carbohydrate metabolism</keyword>
<evidence type="ECO:0000259" key="14">
    <source>
        <dbReference type="Pfam" id="PF01979"/>
    </source>
</evidence>
<evidence type="ECO:0000256" key="10">
    <source>
        <dbReference type="PIRSR" id="PIRSR038994-1"/>
    </source>
</evidence>
<evidence type="ECO:0000256" key="13">
    <source>
        <dbReference type="SAM" id="MobiDB-lite"/>
    </source>
</evidence>
<evidence type="ECO:0000256" key="9">
    <source>
        <dbReference type="PIRNR" id="PIRNR038994"/>
    </source>
</evidence>
<comment type="cofactor">
    <cofactor evidence="12">
        <name>a divalent metal cation</name>
        <dbReference type="ChEBI" id="CHEBI:60240"/>
    </cofactor>
    <text evidence="12">Binds 1 divalent metal cation per subunit.</text>
</comment>
<organism evidence="15 16">
    <name type="scientific">Brockia lithotrophica</name>
    <dbReference type="NCBI Taxonomy" id="933949"/>
    <lineage>
        <taxon>Bacteria</taxon>
        <taxon>Bacillati</taxon>
        <taxon>Bacillota</taxon>
        <taxon>Bacilli</taxon>
        <taxon>Bacillales</taxon>
        <taxon>Bacillales Family X. Incertae Sedis</taxon>
        <taxon>Brockia</taxon>
    </lineage>
</organism>
<feature type="binding site" evidence="11">
    <location>
        <position position="169"/>
    </location>
    <ligand>
        <name>substrate</name>
    </ligand>
</feature>